<feature type="non-terminal residue" evidence="1">
    <location>
        <position position="37"/>
    </location>
</feature>
<proteinExistence type="predicted"/>
<gene>
    <name evidence="1" type="ORF">LCGC14_2153820</name>
</gene>
<name>A0A0F9EGZ5_9ZZZZ</name>
<evidence type="ECO:0000313" key="1">
    <source>
        <dbReference type="EMBL" id="KKL65556.1"/>
    </source>
</evidence>
<dbReference type="AlphaFoldDB" id="A0A0F9EGZ5"/>
<comment type="caution">
    <text evidence="1">The sequence shown here is derived from an EMBL/GenBank/DDBJ whole genome shotgun (WGS) entry which is preliminary data.</text>
</comment>
<organism evidence="1">
    <name type="scientific">marine sediment metagenome</name>
    <dbReference type="NCBI Taxonomy" id="412755"/>
    <lineage>
        <taxon>unclassified sequences</taxon>
        <taxon>metagenomes</taxon>
        <taxon>ecological metagenomes</taxon>
    </lineage>
</organism>
<reference evidence="1" key="1">
    <citation type="journal article" date="2015" name="Nature">
        <title>Complex archaea that bridge the gap between prokaryotes and eukaryotes.</title>
        <authorList>
            <person name="Spang A."/>
            <person name="Saw J.H."/>
            <person name="Jorgensen S.L."/>
            <person name="Zaremba-Niedzwiedzka K."/>
            <person name="Martijn J."/>
            <person name="Lind A.E."/>
            <person name="van Eijk R."/>
            <person name="Schleper C."/>
            <person name="Guy L."/>
            <person name="Ettema T.J."/>
        </authorList>
    </citation>
    <scope>NUCLEOTIDE SEQUENCE</scope>
</reference>
<sequence>MGANWYAATVVGVRVPKNKVMREEIYFLNNCKCKPKV</sequence>
<dbReference type="EMBL" id="LAZR01027495">
    <property type="protein sequence ID" value="KKL65556.1"/>
    <property type="molecule type" value="Genomic_DNA"/>
</dbReference>
<protein>
    <submittedName>
        <fullName evidence="1">Uncharacterized protein</fullName>
    </submittedName>
</protein>
<accession>A0A0F9EGZ5</accession>